<comment type="caution">
    <text evidence="16">The sequence shown here is derived from an EMBL/GenBank/DDBJ whole genome shotgun (WGS) entry which is preliminary data.</text>
</comment>
<keyword evidence="9" id="KW-0496">Mitochondrion</keyword>
<dbReference type="Proteomes" id="UP001445076">
    <property type="component" value="Unassembled WGS sequence"/>
</dbReference>
<dbReference type="InterPro" id="IPR023213">
    <property type="entry name" value="CAT-like_dom_sf"/>
</dbReference>
<feature type="domain" description="Lipoyl-binding" evidence="14">
    <location>
        <begin position="81"/>
        <end position="156"/>
    </location>
</feature>
<dbReference type="GO" id="GO:0016407">
    <property type="term" value="F:acetyltransferase activity"/>
    <property type="evidence" value="ECO:0007669"/>
    <property type="project" value="TreeGrafter"/>
</dbReference>
<dbReference type="Gene3D" id="2.40.50.100">
    <property type="match status" value="1"/>
</dbReference>
<dbReference type="InterPro" id="IPR000089">
    <property type="entry name" value="Biotin_lipoyl"/>
</dbReference>
<dbReference type="CDD" id="cd06849">
    <property type="entry name" value="lipoyl_domain"/>
    <property type="match status" value="1"/>
</dbReference>
<dbReference type="EC" id="2.3.1.-" evidence="13"/>
<dbReference type="Pfam" id="PF02817">
    <property type="entry name" value="E3_binding"/>
    <property type="match status" value="1"/>
</dbReference>
<dbReference type="SUPFAM" id="SSF52777">
    <property type="entry name" value="CoA-dependent acyltransferases"/>
    <property type="match status" value="1"/>
</dbReference>
<dbReference type="InterPro" id="IPR003016">
    <property type="entry name" value="2-oxoA_DH_lipoyl-BS"/>
</dbReference>
<dbReference type="FunFam" id="2.40.50.100:FF:000013">
    <property type="entry name" value="Dihydrolipoamide acetyltransferase component of pyruvate dehydrogenase complex"/>
    <property type="match status" value="1"/>
</dbReference>
<dbReference type="Pfam" id="PF00364">
    <property type="entry name" value="Biotin_lipoyl"/>
    <property type="match status" value="1"/>
</dbReference>
<dbReference type="PANTHER" id="PTHR43178:SF5">
    <property type="entry name" value="LIPOAMIDE ACYLTRANSFERASE COMPONENT OF BRANCHED-CHAIN ALPHA-KETO ACID DEHYDROGENASE COMPLEX, MITOCHONDRIAL"/>
    <property type="match status" value="1"/>
</dbReference>
<keyword evidence="10 13" id="KW-0012">Acyltransferase</keyword>
<evidence type="ECO:0000313" key="17">
    <source>
        <dbReference type="Proteomes" id="UP001445076"/>
    </source>
</evidence>
<evidence type="ECO:0000259" key="15">
    <source>
        <dbReference type="PROSITE" id="PS51826"/>
    </source>
</evidence>
<keyword evidence="7" id="KW-0809">Transit peptide</keyword>
<accession>A0AAW0WT30</accession>
<dbReference type="PROSITE" id="PS00189">
    <property type="entry name" value="LIPOYL"/>
    <property type="match status" value="1"/>
</dbReference>
<keyword evidence="8" id="KW-0007">Acetylation</keyword>
<dbReference type="FunFam" id="4.10.320.10:FF:000002">
    <property type="entry name" value="Dihydrolipoamide acetyltransferase component of pyruvate dehydrogenase complex"/>
    <property type="match status" value="1"/>
</dbReference>
<dbReference type="PROSITE" id="PS51826">
    <property type="entry name" value="PSBD"/>
    <property type="match status" value="1"/>
</dbReference>
<dbReference type="PROSITE" id="PS50968">
    <property type="entry name" value="BIOTINYL_LIPOYL"/>
    <property type="match status" value="1"/>
</dbReference>
<dbReference type="Gene3D" id="4.10.320.10">
    <property type="entry name" value="E3-binding domain"/>
    <property type="match status" value="1"/>
</dbReference>
<evidence type="ECO:0000256" key="11">
    <source>
        <dbReference type="ARBA" id="ARBA00051775"/>
    </source>
</evidence>
<evidence type="ECO:0000256" key="1">
    <source>
        <dbReference type="ARBA" id="ARBA00001938"/>
    </source>
</evidence>
<evidence type="ECO:0000256" key="9">
    <source>
        <dbReference type="ARBA" id="ARBA00023128"/>
    </source>
</evidence>
<name>A0AAW0WT30_CHEQU</name>
<comment type="similarity">
    <text evidence="3 13">Belongs to the 2-oxoacid dehydrogenase family.</text>
</comment>
<dbReference type="InterPro" id="IPR050743">
    <property type="entry name" value="2-oxoacid_DH_E2_comp"/>
</dbReference>
<dbReference type="SUPFAM" id="SSF47005">
    <property type="entry name" value="Peripheral subunit-binding domain of 2-oxo acid dehydrogenase complex"/>
    <property type="match status" value="1"/>
</dbReference>
<evidence type="ECO:0000256" key="10">
    <source>
        <dbReference type="ARBA" id="ARBA00023315"/>
    </source>
</evidence>
<dbReference type="InterPro" id="IPR001078">
    <property type="entry name" value="2-oxoacid_DH_actylTfrase"/>
</dbReference>
<evidence type="ECO:0000259" key="14">
    <source>
        <dbReference type="PROSITE" id="PS50968"/>
    </source>
</evidence>
<reference evidence="16 17" key="1">
    <citation type="journal article" date="2024" name="BMC Genomics">
        <title>Genome assembly of redclaw crayfish (Cherax quadricarinatus) provides insights into its immune adaptation and hypoxia tolerance.</title>
        <authorList>
            <person name="Liu Z."/>
            <person name="Zheng J."/>
            <person name="Li H."/>
            <person name="Fang K."/>
            <person name="Wang S."/>
            <person name="He J."/>
            <person name="Zhou D."/>
            <person name="Weng S."/>
            <person name="Chi M."/>
            <person name="Gu Z."/>
            <person name="He J."/>
            <person name="Li F."/>
            <person name="Wang M."/>
        </authorList>
    </citation>
    <scope>NUCLEOTIDE SEQUENCE [LARGE SCALE GENOMIC DNA]</scope>
    <source>
        <strain evidence="16">ZL_2023a</strain>
    </source>
</reference>
<comment type="catalytic activity">
    <reaction evidence="11">
        <text>N(6)-[(R)-dihydrolipoyl]-L-lysyl-[protein] + 2-methylpropanoyl-CoA = N(6)-[(R)-S(8)-2-methylpropanoyldihydrolipoyl]-L-lysyl-[protein] + CoA</text>
        <dbReference type="Rhea" id="RHEA:18865"/>
        <dbReference type="Rhea" id="RHEA-COMP:10475"/>
        <dbReference type="Rhea" id="RHEA-COMP:10497"/>
        <dbReference type="ChEBI" id="CHEBI:57287"/>
        <dbReference type="ChEBI" id="CHEBI:57338"/>
        <dbReference type="ChEBI" id="CHEBI:83100"/>
        <dbReference type="ChEBI" id="CHEBI:83142"/>
        <dbReference type="EC" id="2.3.1.168"/>
    </reaction>
    <physiologicalReaction direction="left-to-right" evidence="11">
        <dbReference type="Rhea" id="RHEA:18866"/>
    </physiologicalReaction>
</comment>
<dbReference type="GO" id="GO:0005759">
    <property type="term" value="C:mitochondrial matrix"/>
    <property type="evidence" value="ECO:0007669"/>
    <property type="project" value="UniProtKB-SubCell"/>
</dbReference>
<dbReference type="EMBL" id="JARKIK010000064">
    <property type="protein sequence ID" value="KAK8730553.1"/>
    <property type="molecule type" value="Genomic_DNA"/>
</dbReference>
<evidence type="ECO:0000256" key="8">
    <source>
        <dbReference type="ARBA" id="ARBA00022990"/>
    </source>
</evidence>
<gene>
    <name evidence="16" type="ORF">OTU49_008064</name>
</gene>
<dbReference type="GO" id="GO:0043754">
    <property type="term" value="F:dihydrolipoamide branched chain acyltransferase activity"/>
    <property type="evidence" value="ECO:0007669"/>
    <property type="project" value="UniProtKB-EC"/>
</dbReference>
<evidence type="ECO:0000256" key="12">
    <source>
        <dbReference type="ARBA" id="ARBA00059178"/>
    </source>
</evidence>
<keyword evidence="17" id="KW-1185">Reference proteome</keyword>
<dbReference type="PANTHER" id="PTHR43178">
    <property type="entry name" value="DIHYDROLIPOAMIDE ACETYLTRANSFERASE COMPONENT OF PYRUVATE DEHYDROGENASE COMPLEX"/>
    <property type="match status" value="1"/>
</dbReference>
<evidence type="ECO:0000256" key="13">
    <source>
        <dbReference type="RuleBase" id="RU003423"/>
    </source>
</evidence>
<dbReference type="GO" id="GO:0005829">
    <property type="term" value="C:cytosol"/>
    <property type="evidence" value="ECO:0007669"/>
    <property type="project" value="UniProtKB-ARBA"/>
</dbReference>
<dbReference type="FunFam" id="3.30.559.10:FF:000009">
    <property type="entry name" value="Dihydrolipoamide acetyltransferase component of pyruvate dehydrogenase complex"/>
    <property type="match status" value="1"/>
</dbReference>
<dbReference type="SUPFAM" id="SSF51230">
    <property type="entry name" value="Single hybrid motif"/>
    <property type="match status" value="1"/>
</dbReference>
<keyword evidence="4" id="KW-0597">Phosphoprotein</keyword>
<dbReference type="InterPro" id="IPR004167">
    <property type="entry name" value="PSBD"/>
</dbReference>
<evidence type="ECO:0000256" key="4">
    <source>
        <dbReference type="ARBA" id="ARBA00022553"/>
    </source>
</evidence>
<dbReference type="AlphaFoldDB" id="A0AAW0WT30"/>
<dbReference type="InterPro" id="IPR036625">
    <property type="entry name" value="E3-bd_dom_sf"/>
</dbReference>
<keyword evidence="6 13" id="KW-0450">Lipoyl</keyword>
<evidence type="ECO:0000256" key="3">
    <source>
        <dbReference type="ARBA" id="ARBA00007317"/>
    </source>
</evidence>
<dbReference type="Pfam" id="PF00198">
    <property type="entry name" value="2-oxoacid_dh"/>
    <property type="match status" value="1"/>
</dbReference>
<evidence type="ECO:0000256" key="6">
    <source>
        <dbReference type="ARBA" id="ARBA00022823"/>
    </source>
</evidence>
<evidence type="ECO:0000313" key="16">
    <source>
        <dbReference type="EMBL" id="KAK8730553.1"/>
    </source>
</evidence>
<keyword evidence="5 13" id="KW-0808">Transferase</keyword>
<dbReference type="InterPro" id="IPR011053">
    <property type="entry name" value="Single_hybrid_motif"/>
</dbReference>
<proteinExistence type="inferred from homology"/>
<evidence type="ECO:0000256" key="2">
    <source>
        <dbReference type="ARBA" id="ARBA00004305"/>
    </source>
</evidence>
<evidence type="ECO:0000256" key="5">
    <source>
        <dbReference type="ARBA" id="ARBA00022679"/>
    </source>
</evidence>
<evidence type="ECO:0000256" key="7">
    <source>
        <dbReference type="ARBA" id="ARBA00022946"/>
    </source>
</evidence>
<feature type="domain" description="Peripheral subunit-binding (PSBD)" evidence="15">
    <location>
        <begin position="198"/>
        <end position="235"/>
    </location>
</feature>
<protein>
    <recommendedName>
        <fullName evidence="13">Dihydrolipoamide acetyltransferase component of pyruvate dehydrogenase complex</fullName>
        <ecNumber evidence="13">2.3.1.-</ecNumber>
    </recommendedName>
</protein>
<comment type="subcellular location">
    <subcellularLocation>
        <location evidence="2">Mitochondrion matrix</location>
    </subcellularLocation>
</comment>
<comment type="cofactor">
    <cofactor evidence="1 13">
        <name>(R)-lipoate</name>
        <dbReference type="ChEBI" id="CHEBI:83088"/>
    </cofactor>
</comment>
<sequence>MAATAVLCYSRLSFLRFNFQYARTAAVNSYWARQHSSCKRQTQVVPGWHPCSICIPRSKWVLSRKHRADRPFHTTAVGHRLVSFLLADIGEGIKEVVIKEWFVSEGDTVAQFDSICEVQSDKASVTITSRYDGVIRKLFYDVDDTAFVGKPLVDIEVSKEDDSVGAEVQEGEAISVGRPVEGAVIEPGNFTLPTGKILTTPAVRRIAMEYKIDLYDVQGTGKDGRILKEDLLQYIERKKSGVKAPVSSTPTSPTVATRQTAAPTPALQAPPTLPPSIPVFLGEDKDETITGFQKAMVRSMTHAMKIPHFGYCDEIDMTILVNMRKELKAMAQAHGVRFSYMPVFIKAASIALSHFPVLNSSVDEKCENIKYKASHNIGVAMDTSEGLIVPNVKGVQRLTLLEVAAELNRLQELGSRGALKTQDITGGTFTLSNIGSIGGTYAKAVILPPEVAIGAIGKIQALPRFDAAGNVTKAHIMQVSWSADHRIIDGATMARFSNLWKSFLENPATMIMHLK</sequence>
<organism evidence="16 17">
    <name type="scientific">Cherax quadricarinatus</name>
    <name type="common">Australian red claw crayfish</name>
    <dbReference type="NCBI Taxonomy" id="27406"/>
    <lineage>
        <taxon>Eukaryota</taxon>
        <taxon>Metazoa</taxon>
        <taxon>Ecdysozoa</taxon>
        <taxon>Arthropoda</taxon>
        <taxon>Crustacea</taxon>
        <taxon>Multicrustacea</taxon>
        <taxon>Malacostraca</taxon>
        <taxon>Eumalacostraca</taxon>
        <taxon>Eucarida</taxon>
        <taxon>Decapoda</taxon>
        <taxon>Pleocyemata</taxon>
        <taxon>Astacidea</taxon>
        <taxon>Parastacoidea</taxon>
        <taxon>Parastacidae</taxon>
        <taxon>Cherax</taxon>
    </lineage>
</organism>
<dbReference type="Gene3D" id="3.30.559.10">
    <property type="entry name" value="Chloramphenicol acetyltransferase-like domain"/>
    <property type="match status" value="1"/>
</dbReference>
<dbReference type="GO" id="GO:0031405">
    <property type="term" value="F:lipoic acid binding"/>
    <property type="evidence" value="ECO:0007669"/>
    <property type="project" value="TreeGrafter"/>
</dbReference>
<comment type="function">
    <text evidence="12">The branched-chain alpha-keto dehydrogenase complex catalyzes the overall conversion of alpha-keto acids to acyl-CoA and CO(2). It contains multiple copies of three enzymatic components: branched-chain alpha-keto acid decarboxylase (E1), lipoamide acyltransferase (E2) and lipoamide dehydrogenase (E3). Within this complex, the catalytic function of this enzyme is to accept, and to transfer to coenzyme A, acyl groups that are generated by the branched-chain alpha-keto acid decarboxylase component.</text>
</comment>